<feature type="region of interest" description="Disordered" evidence="3">
    <location>
        <begin position="1"/>
        <end position="23"/>
    </location>
</feature>
<evidence type="ECO:0000256" key="2">
    <source>
        <dbReference type="ARBA" id="ARBA00023002"/>
    </source>
</evidence>
<name>A0A6J6C1F7_9ZZZZ</name>
<reference evidence="5" key="1">
    <citation type="submission" date="2020-05" db="EMBL/GenBank/DDBJ databases">
        <authorList>
            <person name="Chiriac C."/>
            <person name="Salcher M."/>
            <person name="Ghai R."/>
            <person name="Kavagutti S V."/>
        </authorList>
    </citation>
    <scope>NUCLEOTIDE SEQUENCE</scope>
</reference>
<evidence type="ECO:0000256" key="1">
    <source>
        <dbReference type="ARBA" id="ARBA00006484"/>
    </source>
</evidence>
<dbReference type="EMBL" id="CAEZSR010000010">
    <property type="protein sequence ID" value="CAB4544148.1"/>
    <property type="molecule type" value="Genomic_DNA"/>
</dbReference>
<comment type="similarity">
    <text evidence="1">Belongs to the short-chain dehydrogenases/reductases (SDR) family.</text>
</comment>
<dbReference type="PANTHER" id="PTHR43669:SF3">
    <property type="entry name" value="ALCOHOL DEHYDROGENASE, PUTATIVE (AFU_ORTHOLOGUE AFUA_3G03445)-RELATED"/>
    <property type="match status" value="1"/>
</dbReference>
<dbReference type="FunFam" id="3.40.50.720:FF:000084">
    <property type="entry name" value="Short-chain dehydrogenase reductase"/>
    <property type="match status" value="1"/>
</dbReference>
<dbReference type="InterPro" id="IPR057326">
    <property type="entry name" value="KR_dom"/>
</dbReference>
<dbReference type="GO" id="GO:0016491">
    <property type="term" value="F:oxidoreductase activity"/>
    <property type="evidence" value="ECO:0007669"/>
    <property type="project" value="UniProtKB-KW"/>
</dbReference>
<dbReference type="InterPro" id="IPR020904">
    <property type="entry name" value="Sc_DH/Rdtase_CS"/>
</dbReference>
<dbReference type="AlphaFoldDB" id="A0A6J6C1F7"/>
<dbReference type="SUPFAM" id="SSF51735">
    <property type="entry name" value="NAD(P)-binding Rossmann-fold domains"/>
    <property type="match status" value="1"/>
</dbReference>
<organism evidence="5">
    <name type="scientific">freshwater metagenome</name>
    <dbReference type="NCBI Taxonomy" id="449393"/>
    <lineage>
        <taxon>unclassified sequences</taxon>
        <taxon>metagenomes</taxon>
        <taxon>ecological metagenomes</taxon>
    </lineage>
</organism>
<keyword evidence="2" id="KW-0560">Oxidoreductase</keyword>
<dbReference type="PROSITE" id="PS00061">
    <property type="entry name" value="ADH_SHORT"/>
    <property type="match status" value="1"/>
</dbReference>
<dbReference type="InterPro" id="IPR036291">
    <property type="entry name" value="NAD(P)-bd_dom_sf"/>
</dbReference>
<feature type="compositionally biased region" description="Basic and acidic residues" evidence="3">
    <location>
        <begin position="1"/>
        <end position="13"/>
    </location>
</feature>
<feature type="domain" description="Ketoreductase" evidence="4">
    <location>
        <begin position="24"/>
        <end position="206"/>
    </location>
</feature>
<dbReference type="Gene3D" id="3.40.50.720">
    <property type="entry name" value="NAD(P)-binding Rossmann-like Domain"/>
    <property type="match status" value="1"/>
</dbReference>
<dbReference type="SMART" id="SM00822">
    <property type="entry name" value="PKS_KR"/>
    <property type="match status" value="1"/>
</dbReference>
<proteinExistence type="inferred from homology"/>
<gene>
    <name evidence="5" type="ORF">UFOPK1493_00528</name>
</gene>
<evidence type="ECO:0000313" key="5">
    <source>
        <dbReference type="EMBL" id="CAB4544148.1"/>
    </source>
</evidence>
<accession>A0A6J6C1F7</accession>
<dbReference type="InterPro" id="IPR002347">
    <property type="entry name" value="SDR_fam"/>
</dbReference>
<protein>
    <submittedName>
        <fullName evidence="5">Unannotated protein</fullName>
    </submittedName>
</protein>
<dbReference type="Pfam" id="PF13561">
    <property type="entry name" value="adh_short_C2"/>
    <property type="match status" value="1"/>
</dbReference>
<dbReference type="PRINTS" id="PR00081">
    <property type="entry name" value="GDHRDH"/>
</dbReference>
<evidence type="ECO:0000256" key="3">
    <source>
        <dbReference type="SAM" id="MobiDB-lite"/>
    </source>
</evidence>
<evidence type="ECO:0000259" key="4">
    <source>
        <dbReference type="SMART" id="SM00822"/>
    </source>
</evidence>
<dbReference type="PANTHER" id="PTHR43669">
    <property type="entry name" value="5-KETO-D-GLUCONATE 5-REDUCTASE"/>
    <property type="match status" value="1"/>
</dbReference>
<sequence>MTTEPEREPRHLSETPGHPPLQGRSALVTGGGSGIGLGCARHLARDGAAVVLAGRSAERLAAGAASLAEDVPGAEIHAVVCDVTDESQVMAACAVAAGVGEFTMCVANAGYGSAAPFHLTTLDDWNGVLGTNLTGAFLTMKHAVPHLVANGGGSIVAVSSIAAPLTHRFMSAYCVSKAGLEMLVRQVADELGSSGVRANAVRPGLVPTDATVTLTTTDVIRDDYLAQMPLARTGTDDDVAALVRFLLGPESSWITGQCIGVDGGHSVRRGPDITPVMELVFGAAVRPPGPLGREV</sequence>
<dbReference type="CDD" id="cd05233">
    <property type="entry name" value="SDR_c"/>
    <property type="match status" value="1"/>
</dbReference>